<dbReference type="GO" id="GO:0005524">
    <property type="term" value="F:ATP binding"/>
    <property type="evidence" value="ECO:0007669"/>
    <property type="project" value="UniProtKB-UniRule"/>
</dbReference>
<dbReference type="EC" id="5.6.2.4" evidence="12"/>
<dbReference type="RefSeq" id="WP_136334693.1">
    <property type="nucleotide sequence ID" value="NZ_QXMP01000001.1"/>
</dbReference>
<evidence type="ECO:0000256" key="1">
    <source>
        <dbReference type="ARBA" id="ARBA00022722"/>
    </source>
</evidence>
<dbReference type="InterPro" id="IPR014016">
    <property type="entry name" value="UvrD-like_ATP-bd"/>
</dbReference>
<dbReference type="Proteomes" id="UP000305939">
    <property type="component" value="Unassembled WGS sequence"/>
</dbReference>
<reference evidence="17 18" key="1">
    <citation type="submission" date="2019-04" db="EMBL/GenBank/DDBJ databases">
        <title>Draft genome sequence of Robertkochia marina CC-AMO-30D.</title>
        <authorList>
            <person name="Hameed A."/>
            <person name="Lin S.-Y."/>
            <person name="Shahina M."/>
            <person name="Lai W.-A."/>
            <person name="Young C.-C."/>
        </authorList>
    </citation>
    <scope>NUCLEOTIDE SEQUENCE [LARGE SCALE GENOMIC DNA]</scope>
    <source>
        <strain evidence="17 18">CC-AMO-30D</strain>
    </source>
</reference>
<dbReference type="GO" id="GO:0000725">
    <property type="term" value="P:recombinational repair"/>
    <property type="evidence" value="ECO:0007669"/>
    <property type="project" value="TreeGrafter"/>
</dbReference>
<sequence>MQEAKFQIYNASAGSGKTFTLVKEYLCTILQSGSKDLFKNVLAITFTNKAVNEMKERILESLSEFSDPEIIQHPSPLFLAVNDELGLPPQQLQQRAQKLIHYILHNYAFFDIVTIDKFTHRVIRTFARDLELPQNFEVVMDTETLLKEAIDNLLYQAGENKTLTETLIQFALEKADDDKHWDLSRDLFNTSKLLLNENHKPYLDKLKDKSTEDFLKILDEIRSEFSSLQSQVKDLARVTLDEIRDSGIEHTDFKGGKKAPIPSFLIRSAEGDLGYDFAGKVWVDNLETQPLYSGTFKGNRDAMDALQPVLAERITLIRSASERYQFLRAIYRNLAPMSLINAIQKEFDRIKKEQQLLPISEFNDKIAGAIRAQPAPFIYERLGERYRNYFIDEFQDTSEMQWNNLKPLVANALSGESLSGKRGSLMIVGDAKQSIYRWRGGKAEQFIDLYGKKEHNPFPIEKHVVNLPRNYRSFDEIIRFNNDFFKYVSRFLTNASYRELFEHHSSQEYNNKTGGYVEFGFVDKEEEDKETRQLEHCSRTIQKLLEQGYQYGDIAILNRGNKHALLVAQHLTDHNIPVISSESLLLQNDPKVKFLVSMIRYAYREEDRENLLEMLWYLAETEKEDDIHSFLSAALQQPENILNAYDFSLNLFKQLPFYNAIEYTIERFSLYQGDEAYLQAFLDVVLEFTQKEAGSIGAFIEFWEAKKSKLSLSAPDEANAVQIMTIHKSKGLEFPVVIYPFANADIYHEVDPKLWLKIPGNPWNLSYALLNKNNQLEQFGEDASQALMQYKEQQELDTFNVLYVAFTRAVEQLYIFCEEKTDRNGIEQVKYLPGIFISYLKEKGLWRDQSRTYSLGSPVKQHKAGKQNQVKNEGIPFQTNKGLLNHYNVITRSGSLWGTGAEVSIEKGTLYHDLLSEIRDVKDLDHVLNDALDSGSLTSETLPEAKHYLLKVVNHPDLKAFFTSHYQVISEKELITSNGQLMRPDRVMIREGQAWIIDYKTGSQDLKHEQQLHQYAKALTEMGYKVIQKLLVYIDEEIFVKKVS</sequence>
<evidence type="ECO:0000256" key="12">
    <source>
        <dbReference type="ARBA" id="ARBA00034808"/>
    </source>
</evidence>
<keyword evidence="4 14" id="KW-0378">Hydrolase</keyword>
<dbReference type="OrthoDB" id="9810135at2"/>
<keyword evidence="6 17" id="KW-0269">Exonuclease</keyword>
<keyword evidence="1" id="KW-0540">Nuclease</keyword>
<dbReference type="InterPro" id="IPR000212">
    <property type="entry name" value="DNA_helicase_UvrD/REP"/>
</dbReference>
<organism evidence="17 18">
    <name type="scientific">Robertkochia marina</name>
    <dbReference type="NCBI Taxonomy" id="1227945"/>
    <lineage>
        <taxon>Bacteria</taxon>
        <taxon>Pseudomonadati</taxon>
        <taxon>Bacteroidota</taxon>
        <taxon>Flavobacteriia</taxon>
        <taxon>Flavobacteriales</taxon>
        <taxon>Flavobacteriaceae</taxon>
        <taxon>Robertkochia</taxon>
    </lineage>
</organism>
<keyword evidence="7 14" id="KW-0067">ATP-binding</keyword>
<comment type="caution">
    <text evidence="17">The sequence shown here is derived from an EMBL/GenBank/DDBJ whole genome shotgun (WGS) entry which is preliminary data.</text>
</comment>
<evidence type="ECO:0000256" key="9">
    <source>
        <dbReference type="ARBA" id="ARBA00023204"/>
    </source>
</evidence>
<dbReference type="Pfam" id="PF13361">
    <property type="entry name" value="UvrD_C"/>
    <property type="match status" value="2"/>
</dbReference>
<dbReference type="PANTHER" id="PTHR11070:SF67">
    <property type="entry name" value="DNA 3'-5' HELICASE"/>
    <property type="match status" value="1"/>
</dbReference>
<dbReference type="PROSITE" id="PS51198">
    <property type="entry name" value="UVRD_HELICASE_ATP_BIND"/>
    <property type="match status" value="1"/>
</dbReference>
<dbReference type="Pfam" id="PF12705">
    <property type="entry name" value="PDDEXK_1"/>
    <property type="match status" value="1"/>
</dbReference>
<gene>
    <name evidence="17" type="ORF">E7Z59_02405</name>
</gene>
<name>A0A4S3M2E2_9FLAO</name>
<evidence type="ECO:0000256" key="7">
    <source>
        <dbReference type="ARBA" id="ARBA00022840"/>
    </source>
</evidence>
<keyword evidence="18" id="KW-1185">Reference proteome</keyword>
<evidence type="ECO:0000313" key="18">
    <source>
        <dbReference type="Proteomes" id="UP000305939"/>
    </source>
</evidence>
<evidence type="ECO:0000256" key="4">
    <source>
        <dbReference type="ARBA" id="ARBA00022801"/>
    </source>
</evidence>
<dbReference type="Pfam" id="PF00580">
    <property type="entry name" value="UvrD-helicase"/>
    <property type="match status" value="2"/>
</dbReference>
<feature type="domain" description="UvrD-like helicase ATP-binding" evidence="15">
    <location>
        <begin position="1"/>
        <end position="474"/>
    </location>
</feature>
<evidence type="ECO:0000256" key="14">
    <source>
        <dbReference type="PROSITE-ProRule" id="PRU00560"/>
    </source>
</evidence>
<keyword evidence="2 14" id="KW-0547">Nucleotide-binding</keyword>
<evidence type="ECO:0000256" key="3">
    <source>
        <dbReference type="ARBA" id="ARBA00022763"/>
    </source>
</evidence>
<evidence type="ECO:0000256" key="8">
    <source>
        <dbReference type="ARBA" id="ARBA00023125"/>
    </source>
</evidence>
<evidence type="ECO:0000256" key="5">
    <source>
        <dbReference type="ARBA" id="ARBA00022806"/>
    </source>
</evidence>
<evidence type="ECO:0000256" key="10">
    <source>
        <dbReference type="ARBA" id="ARBA00023235"/>
    </source>
</evidence>
<dbReference type="InterPro" id="IPR027417">
    <property type="entry name" value="P-loop_NTPase"/>
</dbReference>
<dbReference type="GO" id="GO:0043138">
    <property type="term" value="F:3'-5' DNA helicase activity"/>
    <property type="evidence" value="ECO:0007669"/>
    <property type="project" value="UniProtKB-EC"/>
</dbReference>
<evidence type="ECO:0000256" key="11">
    <source>
        <dbReference type="ARBA" id="ARBA00034617"/>
    </source>
</evidence>
<dbReference type="GO" id="GO:0003677">
    <property type="term" value="F:DNA binding"/>
    <property type="evidence" value="ECO:0007669"/>
    <property type="project" value="UniProtKB-KW"/>
</dbReference>
<dbReference type="Gene3D" id="3.40.50.300">
    <property type="entry name" value="P-loop containing nucleotide triphosphate hydrolases"/>
    <property type="match status" value="3"/>
</dbReference>
<dbReference type="InterPro" id="IPR038726">
    <property type="entry name" value="PDDEXK_AddAB-type"/>
</dbReference>
<protein>
    <recommendedName>
        <fullName evidence="12">DNA 3'-5' helicase</fullName>
        <ecNumber evidence="12">5.6.2.4</ecNumber>
    </recommendedName>
</protein>
<dbReference type="Gene3D" id="1.10.3170.10">
    <property type="entry name" value="Recbcd, chain B, domain 2"/>
    <property type="match status" value="1"/>
</dbReference>
<dbReference type="Gene3D" id="3.90.320.10">
    <property type="match status" value="1"/>
</dbReference>
<dbReference type="GO" id="GO:0005829">
    <property type="term" value="C:cytosol"/>
    <property type="evidence" value="ECO:0007669"/>
    <property type="project" value="TreeGrafter"/>
</dbReference>
<keyword evidence="5 14" id="KW-0347">Helicase</keyword>
<keyword evidence="3" id="KW-0227">DNA damage</keyword>
<keyword evidence="8" id="KW-0238">DNA-binding</keyword>
<proteinExistence type="predicted"/>
<dbReference type="InterPro" id="IPR014017">
    <property type="entry name" value="DNA_helicase_UvrD-like_C"/>
</dbReference>
<comment type="catalytic activity">
    <reaction evidence="11">
        <text>Couples ATP hydrolysis with the unwinding of duplex DNA by translocating in the 3'-5' direction.</text>
        <dbReference type="EC" id="5.6.2.4"/>
    </reaction>
</comment>
<evidence type="ECO:0000313" key="17">
    <source>
        <dbReference type="EMBL" id="THD69203.1"/>
    </source>
</evidence>
<dbReference type="AlphaFoldDB" id="A0A4S3M2E2"/>
<dbReference type="InterPro" id="IPR011604">
    <property type="entry name" value="PDDEXK-like_dom_sf"/>
</dbReference>
<feature type="binding site" evidence="14">
    <location>
        <begin position="11"/>
        <end position="18"/>
    </location>
    <ligand>
        <name>ATP</name>
        <dbReference type="ChEBI" id="CHEBI:30616"/>
    </ligand>
</feature>
<dbReference type="PROSITE" id="PS51217">
    <property type="entry name" value="UVRD_HELICASE_CTER"/>
    <property type="match status" value="1"/>
</dbReference>
<evidence type="ECO:0000256" key="2">
    <source>
        <dbReference type="ARBA" id="ARBA00022741"/>
    </source>
</evidence>
<dbReference type="SUPFAM" id="SSF52540">
    <property type="entry name" value="P-loop containing nucleoside triphosphate hydrolases"/>
    <property type="match status" value="1"/>
</dbReference>
<dbReference type="GO" id="GO:0004527">
    <property type="term" value="F:exonuclease activity"/>
    <property type="evidence" value="ECO:0007669"/>
    <property type="project" value="UniProtKB-KW"/>
</dbReference>
<evidence type="ECO:0000256" key="6">
    <source>
        <dbReference type="ARBA" id="ARBA00022839"/>
    </source>
</evidence>
<feature type="domain" description="UvrD-like helicase C-terminal" evidence="16">
    <location>
        <begin position="482"/>
        <end position="731"/>
    </location>
</feature>
<dbReference type="PANTHER" id="PTHR11070">
    <property type="entry name" value="UVRD / RECB / PCRA DNA HELICASE FAMILY MEMBER"/>
    <property type="match status" value="1"/>
</dbReference>
<comment type="catalytic activity">
    <reaction evidence="13">
        <text>ATP + H2O = ADP + phosphate + H(+)</text>
        <dbReference type="Rhea" id="RHEA:13065"/>
        <dbReference type="ChEBI" id="CHEBI:15377"/>
        <dbReference type="ChEBI" id="CHEBI:15378"/>
        <dbReference type="ChEBI" id="CHEBI:30616"/>
        <dbReference type="ChEBI" id="CHEBI:43474"/>
        <dbReference type="ChEBI" id="CHEBI:456216"/>
        <dbReference type="EC" id="5.6.2.4"/>
    </reaction>
</comment>
<evidence type="ECO:0000256" key="13">
    <source>
        <dbReference type="ARBA" id="ARBA00048988"/>
    </source>
</evidence>
<evidence type="ECO:0000259" key="16">
    <source>
        <dbReference type="PROSITE" id="PS51217"/>
    </source>
</evidence>
<keyword evidence="10" id="KW-0413">Isomerase</keyword>
<dbReference type="EMBL" id="SSMC01000001">
    <property type="protein sequence ID" value="THD69203.1"/>
    <property type="molecule type" value="Genomic_DNA"/>
</dbReference>
<keyword evidence="9" id="KW-0234">DNA repair</keyword>
<accession>A0A4S3M2E2</accession>
<evidence type="ECO:0000259" key="15">
    <source>
        <dbReference type="PROSITE" id="PS51198"/>
    </source>
</evidence>